<keyword evidence="5" id="KW-1133">Transmembrane helix</keyword>
<evidence type="ECO:0000313" key="8">
    <source>
        <dbReference type="Proteomes" id="UP000243719"/>
    </source>
</evidence>
<evidence type="ECO:0000256" key="4">
    <source>
        <dbReference type="ARBA" id="ARBA00035640"/>
    </source>
</evidence>
<keyword evidence="8" id="KW-1185">Reference proteome</keyword>
<reference evidence="8" key="1">
    <citation type="submission" date="2016-09" db="EMBL/GenBank/DDBJ databases">
        <authorList>
            <person name="Varghese N."/>
            <person name="Submissions S."/>
        </authorList>
    </citation>
    <scope>NUCLEOTIDE SEQUENCE [LARGE SCALE GENOMIC DNA]</scope>
    <source>
        <strain evidence="8">JS23</strain>
    </source>
</reference>
<comment type="similarity">
    <text evidence="4">Belongs to the SctE/SipB/YopB family.</text>
</comment>
<accession>A0A1H2PJ24</accession>
<comment type="subcellular location">
    <subcellularLocation>
        <location evidence="1">Host membrane</location>
    </subcellularLocation>
</comment>
<evidence type="ECO:0000256" key="2">
    <source>
        <dbReference type="ARBA" id="ARBA00022870"/>
    </source>
</evidence>
<dbReference type="AlphaFoldDB" id="A0A1H2PJ24"/>
<keyword evidence="2" id="KW-1043">Host membrane</keyword>
<keyword evidence="5" id="KW-0812">Transmembrane</keyword>
<dbReference type="Proteomes" id="UP000243719">
    <property type="component" value="Unassembled WGS sequence"/>
</dbReference>
<evidence type="ECO:0000256" key="3">
    <source>
        <dbReference type="ARBA" id="ARBA00023026"/>
    </source>
</evidence>
<evidence type="ECO:0000259" key="6">
    <source>
        <dbReference type="Pfam" id="PF04888"/>
    </source>
</evidence>
<dbReference type="Pfam" id="PF04888">
    <property type="entry name" value="SseC"/>
    <property type="match status" value="1"/>
</dbReference>
<proteinExistence type="inferred from homology"/>
<dbReference type="InterPro" id="IPR006972">
    <property type="entry name" value="BipB-like_C"/>
</dbReference>
<dbReference type="STRING" id="1770053.SAMN05216551_101228"/>
<evidence type="ECO:0000313" key="7">
    <source>
        <dbReference type="EMBL" id="SDV46290.1"/>
    </source>
</evidence>
<keyword evidence="5" id="KW-0472">Membrane</keyword>
<sequence>MTTSAGMAGSAAGAAAWRFAPWGSVGDALPGAMSALLAASGEGGTIVADEEARSTRAKVVAALRGAALSEGECPPCEGAASAPRAVAGAALAMPQLRAPRTGGARACGASDRLAPASVLHALARGEEADGAVCLQRLDAHHALTAAIGARAREAEACVDAVRDAAMRSLAAIREAGAGAVAARSGEQASLHRALLDAVAAVNRAVLGYRESIAQAAAAMVAPDRFLLDASESHAADLVLLMAQLSTLLRDAAVGDEQAHERTIKAVQESRVLRARRQAEDYARELEKARVAERTMGTVSKIVGIGMAIFGFIGALFTGGASLVVATAGLALTAADTIHEAVTGKSFLAEAFAPVMRQIGKWVQQAAKAIALECEKHGMSTAAAQAIGQLTACLAAIATVAAIAYGVMRGAGSKLVSQTLMRLGRPLLRGLQAAVGKAGLRPVLAQLRTCMRPVADAFARAQTRLLPATVNEVATFQRSVARWQIRAETLGAATSGAMSIGTGCVEARVGESESAMIRSRYELVEHGAFIRQTANDVGRRAALADSLARLLSDMLANDTAAKQAIARNFARV</sequence>
<protein>
    <submittedName>
        <fullName evidence="7">Secretion system effector C (SseC) like family protein</fullName>
    </submittedName>
</protein>
<gene>
    <name evidence="7" type="ORF">SAMN05216551_101228</name>
</gene>
<dbReference type="RefSeq" id="WP_091903728.1">
    <property type="nucleotide sequence ID" value="NZ_FNLO01000001.1"/>
</dbReference>
<keyword evidence="3" id="KW-0843">Virulence</keyword>
<evidence type="ECO:0000256" key="5">
    <source>
        <dbReference type="SAM" id="Phobius"/>
    </source>
</evidence>
<dbReference type="GO" id="GO:0033644">
    <property type="term" value="C:host cell membrane"/>
    <property type="evidence" value="ECO:0007669"/>
    <property type="project" value="UniProtKB-SubCell"/>
</dbReference>
<dbReference type="EMBL" id="FNLO01000001">
    <property type="protein sequence ID" value="SDV46290.1"/>
    <property type="molecule type" value="Genomic_DNA"/>
</dbReference>
<organism evidence="7 8">
    <name type="scientific">Chitinasiproducens palmae</name>
    <dbReference type="NCBI Taxonomy" id="1770053"/>
    <lineage>
        <taxon>Bacteria</taxon>
        <taxon>Pseudomonadati</taxon>
        <taxon>Pseudomonadota</taxon>
        <taxon>Betaproteobacteria</taxon>
        <taxon>Burkholderiales</taxon>
        <taxon>Burkholderiaceae</taxon>
        <taxon>Chitinasiproducens</taxon>
    </lineage>
</organism>
<feature type="transmembrane region" description="Helical" evidence="5">
    <location>
        <begin position="301"/>
        <end position="325"/>
    </location>
</feature>
<name>A0A1H2PJ24_9BURK</name>
<feature type="domain" description="Translocator protein BipB-like C-terminal" evidence="6">
    <location>
        <begin position="240"/>
        <end position="567"/>
    </location>
</feature>
<evidence type="ECO:0000256" key="1">
    <source>
        <dbReference type="ARBA" id="ARBA00004551"/>
    </source>
</evidence>
<feature type="transmembrane region" description="Helical" evidence="5">
    <location>
        <begin position="385"/>
        <end position="407"/>
    </location>
</feature>